<feature type="transmembrane region" description="Helical" evidence="6">
    <location>
        <begin position="173"/>
        <end position="194"/>
    </location>
</feature>
<dbReference type="CDD" id="cd16015">
    <property type="entry name" value="LTA_synthase"/>
    <property type="match status" value="1"/>
</dbReference>
<reference evidence="8 9" key="1">
    <citation type="submission" date="2020-10" db="EMBL/GenBank/DDBJ databases">
        <title>Phylogeny of dyella-like bacteria.</title>
        <authorList>
            <person name="Fu J."/>
        </authorList>
    </citation>
    <scope>NUCLEOTIDE SEQUENCE [LARGE SCALE GENOMIC DNA]</scope>
    <source>
        <strain evidence="8 9">JP1</strain>
    </source>
</reference>
<proteinExistence type="predicted"/>
<dbReference type="RefSeq" id="WP_404547462.1">
    <property type="nucleotide sequence ID" value="NZ_JADIKJ010000012.1"/>
</dbReference>
<keyword evidence="9" id="KW-1185">Reference proteome</keyword>
<evidence type="ECO:0000256" key="3">
    <source>
        <dbReference type="ARBA" id="ARBA00022692"/>
    </source>
</evidence>
<dbReference type="Proteomes" id="UP001620461">
    <property type="component" value="Unassembled WGS sequence"/>
</dbReference>
<comment type="caution">
    <text evidence="8">The sequence shown here is derived from an EMBL/GenBank/DDBJ whole genome shotgun (WGS) entry which is preliminary data.</text>
</comment>
<evidence type="ECO:0000256" key="1">
    <source>
        <dbReference type="ARBA" id="ARBA00004651"/>
    </source>
</evidence>
<feature type="domain" description="Sulfatase N-terminal" evidence="7">
    <location>
        <begin position="267"/>
        <end position="549"/>
    </location>
</feature>
<name>A0ABW8JKD4_9GAMM</name>
<evidence type="ECO:0000259" key="7">
    <source>
        <dbReference type="Pfam" id="PF00884"/>
    </source>
</evidence>
<dbReference type="InterPro" id="IPR000917">
    <property type="entry name" value="Sulfatase_N"/>
</dbReference>
<dbReference type="InterPro" id="IPR017850">
    <property type="entry name" value="Alkaline_phosphatase_core_sf"/>
</dbReference>
<evidence type="ECO:0000256" key="4">
    <source>
        <dbReference type="ARBA" id="ARBA00022989"/>
    </source>
</evidence>
<evidence type="ECO:0000313" key="9">
    <source>
        <dbReference type="Proteomes" id="UP001620461"/>
    </source>
</evidence>
<keyword evidence="2" id="KW-1003">Cell membrane</keyword>
<comment type="subcellular location">
    <subcellularLocation>
        <location evidence="1">Cell membrane</location>
        <topology evidence="1">Multi-pass membrane protein</topology>
    </subcellularLocation>
</comment>
<evidence type="ECO:0000256" key="2">
    <source>
        <dbReference type="ARBA" id="ARBA00022475"/>
    </source>
</evidence>
<dbReference type="SUPFAM" id="SSF53649">
    <property type="entry name" value="Alkaline phosphatase-like"/>
    <property type="match status" value="1"/>
</dbReference>
<feature type="transmembrane region" description="Helical" evidence="6">
    <location>
        <begin position="141"/>
        <end position="161"/>
    </location>
</feature>
<feature type="transmembrane region" description="Helical" evidence="6">
    <location>
        <begin position="29"/>
        <end position="52"/>
    </location>
</feature>
<evidence type="ECO:0000313" key="8">
    <source>
        <dbReference type="EMBL" id="MFK2900939.1"/>
    </source>
</evidence>
<feature type="transmembrane region" description="Helical" evidence="6">
    <location>
        <begin position="72"/>
        <end position="101"/>
    </location>
</feature>
<dbReference type="Pfam" id="PF00884">
    <property type="entry name" value="Sulfatase"/>
    <property type="match status" value="1"/>
</dbReference>
<evidence type="ECO:0000256" key="5">
    <source>
        <dbReference type="ARBA" id="ARBA00023136"/>
    </source>
</evidence>
<dbReference type="PANTHER" id="PTHR47371">
    <property type="entry name" value="LIPOTEICHOIC ACID SYNTHASE"/>
    <property type="match status" value="1"/>
</dbReference>
<evidence type="ECO:0000256" key="6">
    <source>
        <dbReference type="SAM" id="Phobius"/>
    </source>
</evidence>
<dbReference type="PANTHER" id="PTHR47371:SF3">
    <property type="entry name" value="PHOSPHOGLYCEROL TRANSFERASE I"/>
    <property type="match status" value="1"/>
</dbReference>
<keyword evidence="4 6" id="KW-1133">Transmembrane helix</keyword>
<organism evidence="8 9">
    <name type="scientific">Dyella jejuensis</name>
    <dbReference type="NCBI Taxonomy" id="1432009"/>
    <lineage>
        <taxon>Bacteria</taxon>
        <taxon>Pseudomonadati</taxon>
        <taxon>Pseudomonadota</taxon>
        <taxon>Gammaproteobacteria</taxon>
        <taxon>Lysobacterales</taxon>
        <taxon>Rhodanobacteraceae</taxon>
        <taxon>Dyella</taxon>
    </lineage>
</organism>
<protein>
    <submittedName>
        <fullName evidence="8">LTA synthase family protein</fullName>
    </submittedName>
</protein>
<sequence length="622" mass="69471">MTNITASGSGPRITGWRRVEGYLRQTFGIAWLAAAIRLSVFLPVSALLVCFLDPALHIPVEPRLIWRNALPFLLIMVVLYGACGRFLLSLVISTMFGWIVFKVNAIKELNMDAPLMPADVLLSHQMTHNIGFFAHYTGYRALLLLLLALVSVAVTGLVWWLEKKWYRPNWISRIIYVTLALTALITLFNGNGFWGAAYSSKALPGFDKWAPILTVRENGLMASLVKMSQAKPLTIPKPDTSIVKQFARDNKPELVELMHRQLPGELPDIVIVQSEAFFDPGVMKDVDFGQYAPNFERLASTGITGSLTTPTYGGGTIRTEFETLTGYPMAAFPLIAYPYFGLAADWMPTVPRRLASMGYSTELFHPFRSDFWNREDVMPGLGFHHSYYEDAFVGAQRAGSYISDHALFDTVLARLDQASTKPRYIMAITMENHGPWDRDDALMGPLKGKPLPSGLSPQGKVEMTYYLSHLVNGDEALGDFAKRLLARPRWTILVFYGDHLPALSAAFADLGFDDDKLPRHEHTRYMLLSNRPIATDQPRKIDLHSYDLPGLLFDVAGLPEDGYLALSSTMRRQRVREHAESGIYEQLQYNAAIMEVRCQHALSLSGGCTLLGSIETAAKAIR</sequence>
<dbReference type="InterPro" id="IPR050448">
    <property type="entry name" value="OpgB/LTA_synthase_biosynth"/>
</dbReference>
<gene>
    <name evidence="8" type="ORF">ISP15_11385</name>
</gene>
<keyword evidence="5 6" id="KW-0472">Membrane</keyword>
<accession>A0ABW8JKD4</accession>
<keyword evidence="3 6" id="KW-0812">Transmembrane</keyword>
<dbReference type="Gene3D" id="3.40.720.10">
    <property type="entry name" value="Alkaline Phosphatase, subunit A"/>
    <property type="match status" value="1"/>
</dbReference>
<dbReference type="EMBL" id="JADIKJ010000012">
    <property type="protein sequence ID" value="MFK2900939.1"/>
    <property type="molecule type" value="Genomic_DNA"/>
</dbReference>